<dbReference type="InterPro" id="IPR038721">
    <property type="entry name" value="IS701-like_DDE_dom"/>
</dbReference>
<evidence type="ECO:0000313" key="4">
    <source>
        <dbReference type="Proteomes" id="UP001160499"/>
    </source>
</evidence>
<dbReference type="InterPro" id="IPR039365">
    <property type="entry name" value="IS701-like"/>
</dbReference>
<feature type="region of interest" description="Disordered" evidence="1">
    <location>
        <begin position="1"/>
        <end position="34"/>
    </location>
</feature>
<keyword evidence="4" id="KW-1185">Reference proteome</keyword>
<sequence length="166" mass="17783">MESSRTGRAVPRREGLPGHIAPAADAGPHATPRGHAAVDRELYLPRAWTDHPERYRRAGLDPDEVRYATKTQLAAAMLERFWAGGHTAGWVTGDEAYGGNPALLSVIATHGTGYVMAVSCRTEVRTPGGKFRLDVLMARCPDAAGSNCPRAPAKKARADTTRPPST</sequence>
<protein>
    <submittedName>
        <fullName evidence="3">SRSO17 transposase</fullName>
    </submittedName>
</protein>
<dbReference type="Proteomes" id="UP001160499">
    <property type="component" value="Unassembled WGS sequence"/>
</dbReference>
<reference evidence="3 4" key="1">
    <citation type="submission" date="2023-04" db="EMBL/GenBank/DDBJ databases">
        <title>Forest soil microbial communities from Buena Vista Peninsula, Colon Province, Panama.</title>
        <authorList>
            <person name="Bouskill N."/>
        </authorList>
    </citation>
    <scope>NUCLEOTIDE SEQUENCE [LARGE SCALE GENOMIC DNA]</scope>
    <source>
        <strain evidence="3 4">GGS1</strain>
    </source>
</reference>
<dbReference type="PANTHER" id="PTHR33627">
    <property type="entry name" value="TRANSPOSASE"/>
    <property type="match status" value="1"/>
</dbReference>
<dbReference type="PANTHER" id="PTHR33627:SF1">
    <property type="entry name" value="TRANSPOSASE"/>
    <property type="match status" value="1"/>
</dbReference>
<comment type="caution">
    <text evidence="3">The sequence shown here is derived from an EMBL/GenBank/DDBJ whole genome shotgun (WGS) entry which is preliminary data.</text>
</comment>
<evidence type="ECO:0000313" key="3">
    <source>
        <dbReference type="EMBL" id="MDH6222049.1"/>
    </source>
</evidence>
<gene>
    <name evidence="3" type="ORF">M2283_009396</name>
</gene>
<feature type="domain" description="Transposase IS701-like DDE" evidence="2">
    <location>
        <begin position="30"/>
        <end position="128"/>
    </location>
</feature>
<evidence type="ECO:0000259" key="2">
    <source>
        <dbReference type="Pfam" id="PF13546"/>
    </source>
</evidence>
<organism evidence="3 4">
    <name type="scientific">Streptomyces pseudovenezuelae</name>
    <dbReference type="NCBI Taxonomy" id="67350"/>
    <lineage>
        <taxon>Bacteria</taxon>
        <taxon>Bacillati</taxon>
        <taxon>Actinomycetota</taxon>
        <taxon>Actinomycetes</taxon>
        <taxon>Kitasatosporales</taxon>
        <taxon>Streptomycetaceae</taxon>
        <taxon>Streptomyces</taxon>
        <taxon>Streptomyces aurantiacus group</taxon>
    </lineage>
</organism>
<name>A0ABT6M1U5_9ACTN</name>
<dbReference type="EMBL" id="JARXVH010000028">
    <property type="protein sequence ID" value="MDH6222049.1"/>
    <property type="molecule type" value="Genomic_DNA"/>
</dbReference>
<dbReference type="Pfam" id="PF13546">
    <property type="entry name" value="DDE_5"/>
    <property type="match status" value="1"/>
</dbReference>
<proteinExistence type="predicted"/>
<feature type="region of interest" description="Disordered" evidence="1">
    <location>
        <begin position="143"/>
        <end position="166"/>
    </location>
</feature>
<accession>A0ABT6M1U5</accession>
<evidence type="ECO:0000256" key="1">
    <source>
        <dbReference type="SAM" id="MobiDB-lite"/>
    </source>
</evidence>